<organism evidence="2 3">
    <name type="scientific">Paenalkalicoccus suaedae</name>
    <dbReference type="NCBI Taxonomy" id="2592382"/>
    <lineage>
        <taxon>Bacteria</taxon>
        <taxon>Bacillati</taxon>
        <taxon>Bacillota</taxon>
        <taxon>Bacilli</taxon>
        <taxon>Bacillales</taxon>
        <taxon>Bacillaceae</taxon>
        <taxon>Paenalkalicoccus</taxon>
    </lineage>
</organism>
<evidence type="ECO:0000313" key="2">
    <source>
        <dbReference type="EMBL" id="QKS70120.1"/>
    </source>
</evidence>
<dbReference type="Proteomes" id="UP000318138">
    <property type="component" value="Chromosome"/>
</dbReference>
<feature type="domain" description="PepSY" evidence="1">
    <location>
        <begin position="182"/>
        <end position="241"/>
    </location>
</feature>
<dbReference type="KEGG" id="psua:FLK61_25445"/>
<dbReference type="AlphaFoldDB" id="A0A859FB00"/>
<proteinExistence type="predicted"/>
<dbReference type="EMBL" id="CP041372">
    <property type="protein sequence ID" value="QKS70120.1"/>
    <property type="molecule type" value="Genomic_DNA"/>
</dbReference>
<evidence type="ECO:0000313" key="3">
    <source>
        <dbReference type="Proteomes" id="UP000318138"/>
    </source>
</evidence>
<protein>
    <submittedName>
        <fullName evidence="2">PepSY domain-containing protein</fullName>
    </submittedName>
</protein>
<reference evidence="3" key="1">
    <citation type="submission" date="2019-07" db="EMBL/GenBank/DDBJ databases">
        <title>Bacillus alkalisoli sp. nov. isolated from saline soil.</title>
        <authorList>
            <person name="Sun J.-Q."/>
            <person name="Xu L."/>
        </authorList>
    </citation>
    <scope>NUCLEOTIDE SEQUENCE [LARGE SCALE GENOMIC DNA]</scope>
    <source>
        <strain evidence="3">M4U3P1</strain>
    </source>
</reference>
<dbReference type="RefSeq" id="WP_176008164.1">
    <property type="nucleotide sequence ID" value="NZ_CP041372.2"/>
</dbReference>
<keyword evidence="3" id="KW-1185">Reference proteome</keyword>
<evidence type="ECO:0000259" key="1">
    <source>
        <dbReference type="Pfam" id="PF03413"/>
    </source>
</evidence>
<gene>
    <name evidence="2" type="ORF">FLK61_25445</name>
</gene>
<name>A0A859FB00_9BACI</name>
<feature type="domain" description="PepSY" evidence="1">
    <location>
        <begin position="106"/>
        <end position="163"/>
    </location>
</feature>
<dbReference type="InterPro" id="IPR025711">
    <property type="entry name" value="PepSY"/>
</dbReference>
<sequence>MKKRIMQWVVPLALIFATAAVMYLLLSPDETLAESDVRDIIEARYVGTIEEIRQDENMFIVTLVAPMGEYVVQVDRAGGDILSFEQTSETSGVAWEDTEPEEPERLTLDEVREIASEEISGEEDIVLVDLADQDSGFAYYQVEATTAEHHIRLEIDAVSGDILTVSQERIPEDPEEEEPIEPINEAQAREIALAEFAGVVDDIDLEEKDGRLVYEIEIENDDTGVDADIIIDAYSGEVLSVKLD</sequence>
<accession>A0A859FB00</accession>
<dbReference type="Gene3D" id="3.10.450.40">
    <property type="match status" value="2"/>
</dbReference>
<dbReference type="Pfam" id="PF03413">
    <property type="entry name" value="PepSY"/>
    <property type="match status" value="2"/>
</dbReference>